<evidence type="ECO:0000256" key="1">
    <source>
        <dbReference type="ARBA" id="ARBA00020998"/>
    </source>
</evidence>
<comment type="caution">
    <text evidence="2">The sequence shown here is derived from an EMBL/GenBank/DDBJ whole genome shotgun (WGS) entry which is preliminary data.</text>
</comment>
<evidence type="ECO:0000313" key="3">
    <source>
        <dbReference type="Proteomes" id="UP000243723"/>
    </source>
</evidence>
<dbReference type="PANTHER" id="PTHR41774">
    <property type="match status" value="1"/>
</dbReference>
<evidence type="ECO:0000313" key="2">
    <source>
        <dbReference type="EMBL" id="PSK58639.1"/>
    </source>
</evidence>
<dbReference type="SUPFAM" id="SSF102705">
    <property type="entry name" value="NIF3 (NGG1p interacting factor 3)-like"/>
    <property type="match status" value="1"/>
</dbReference>
<dbReference type="STRING" id="40998.A0A2P8ADU9"/>
<dbReference type="InterPro" id="IPR015867">
    <property type="entry name" value="N-reg_PII/ATP_PRibTrfase_C"/>
</dbReference>
<keyword evidence="3" id="KW-1185">Reference proteome</keyword>
<sequence length="113" mass="12204">MSSSTILQDGYKLVFFTPPQDLEKIKSSIFATGAGTVGQYTEVCFTTPGVGQFKPGSAAKPALGQPGQKEEVGEVRCEIRCQGREQAKQAVAALKGSHPYEEVAYEVYKVEDL</sequence>
<dbReference type="InterPro" id="IPR036069">
    <property type="entry name" value="DUF34/NIF3_sf"/>
</dbReference>
<dbReference type="Proteomes" id="UP000243723">
    <property type="component" value="Unassembled WGS sequence"/>
</dbReference>
<proteinExistence type="predicted"/>
<gene>
    <name evidence="2" type="ORF">B9Z65_6654</name>
</gene>
<dbReference type="PANTHER" id="PTHR41774:SF1">
    <property type="entry name" value="NGG1P INTERACTING FACTOR NIF3"/>
    <property type="match status" value="1"/>
</dbReference>
<reference evidence="2 3" key="1">
    <citation type="submission" date="2017-05" db="EMBL/GenBank/DDBJ databases">
        <title>Draft genome sequence of Elsinoe australis.</title>
        <authorList>
            <person name="Cheng Q."/>
        </authorList>
    </citation>
    <scope>NUCLEOTIDE SEQUENCE [LARGE SCALE GENOMIC DNA]</scope>
    <source>
        <strain evidence="2 3">NL1</strain>
    </source>
</reference>
<organism evidence="2 3">
    <name type="scientific">Elsinoe australis</name>
    <dbReference type="NCBI Taxonomy" id="40998"/>
    <lineage>
        <taxon>Eukaryota</taxon>
        <taxon>Fungi</taxon>
        <taxon>Dikarya</taxon>
        <taxon>Ascomycota</taxon>
        <taxon>Pezizomycotina</taxon>
        <taxon>Dothideomycetes</taxon>
        <taxon>Dothideomycetidae</taxon>
        <taxon>Myriangiales</taxon>
        <taxon>Elsinoaceae</taxon>
        <taxon>Elsinoe</taxon>
    </lineage>
</organism>
<dbReference type="OrthoDB" id="15981at2759"/>
<dbReference type="AlphaFoldDB" id="A0A2P8ADU9"/>
<dbReference type="Gene3D" id="3.30.70.120">
    <property type="match status" value="1"/>
</dbReference>
<dbReference type="EMBL" id="NHZQ01000016">
    <property type="protein sequence ID" value="PSK58639.1"/>
    <property type="molecule type" value="Genomic_DNA"/>
</dbReference>
<accession>A0A2P8ADU9</accession>
<name>A0A2P8ADU9_9PEZI</name>
<protein>
    <recommendedName>
        <fullName evidence="1">ATP phosphoribosyltransferase</fullName>
    </recommendedName>
</protein>